<accession>A0A232FDZ4</accession>
<comment type="similarity">
    <text evidence="2">Belongs to the major royal jelly protein family.</text>
</comment>
<comment type="caution">
    <text evidence="6">The sequence shown here is derived from an EMBL/GenBank/DDBJ whole genome shotgun (WGS) entry which is preliminary data.</text>
</comment>
<evidence type="ECO:0000256" key="3">
    <source>
        <dbReference type="ARBA" id="ARBA00022525"/>
    </source>
</evidence>
<dbReference type="AlphaFoldDB" id="A0A232FDZ4"/>
<dbReference type="InterPro" id="IPR017996">
    <property type="entry name" value="MRJP/yellow-related"/>
</dbReference>
<name>A0A232FDZ4_9HYME</name>
<dbReference type="OrthoDB" id="6583604at2759"/>
<sequence length="373" mass="41039">MSFRCANLLLLTFAVGIVIAGQESSQKCSGRNIQWNGGSNIEWPCTATKNMYKSSGKYVGKNVIATRAAIYKDDAFLALPRYRAGVPATLAKVSMKGKNCQASLSPFPCWTFQEEGNCAALQSVVDIFLDPQGILWALDTGIVNSLEEPVRKCPPKVVAINVKSGKVVKTVDISPLTSHISRLQYVVADYSSDGRVFVYVSDAASRAILVFDVTSDRGYRVILPKAVTHGCTRRDVLYLSLIRRSDGSSCLLFTYLSSKNLFSIKTCHLQNGSAHGRIRNMGPKRDKVVFLGTDNGSAVFFRKEGESDVYRWNLADCTSSDNILKVYKGDSCALPTQVVSDYKRGRMRVLESNFPDYFQGTVGCGVNHALKLF</sequence>
<feature type="signal peptide" evidence="5">
    <location>
        <begin position="1"/>
        <end position="20"/>
    </location>
</feature>
<protein>
    <submittedName>
        <fullName evidence="6">Uncharacterized protein</fullName>
    </submittedName>
</protein>
<gene>
    <name evidence="6" type="ORF">TSAR_015684</name>
</gene>
<dbReference type="InterPro" id="IPR011042">
    <property type="entry name" value="6-blade_b-propeller_TolB-like"/>
</dbReference>
<feature type="chain" id="PRO_5012150024" evidence="5">
    <location>
        <begin position="21"/>
        <end position="373"/>
    </location>
</feature>
<evidence type="ECO:0000256" key="4">
    <source>
        <dbReference type="ARBA" id="ARBA00022729"/>
    </source>
</evidence>
<organism evidence="6 7">
    <name type="scientific">Trichomalopsis sarcophagae</name>
    <dbReference type="NCBI Taxonomy" id="543379"/>
    <lineage>
        <taxon>Eukaryota</taxon>
        <taxon>Metazoa</taxon>
        <taxon>Ecdysozoa</taxon>
        <taxon>Arthropoda</taxon>
        <taxon>Hexapoda</taxon>
        <taxon>Insecta</taxon>
        <taxon>Pterygota</taxon>
        <taxon>Neoptera</taxon>
        <taxon>Endopterygota</taxon>
        <taxon>Hymenoptera</taxon>
        <taxon>Apocrita</taxon>
        <taxon>Proctotrupomorpha</taxon>
        <taxon>Chalcidoidea</taxon>
        <taxon>Pteromalidae</taxon>
        <taxon>Pteromalinae</taxon>
        <taxon>Trichomalopsis</taxon>
    </lineage>
</organism>
<evidence type="ECO:0000313" key="6">
    <source>
        <dbReference type="EMBL" id="OXU28723.1"/>
    </source>
</evidence>
<dbReference type="GO" id="GO:0005576">
    <property type="term" value="C:extracellular region"/>
    <property type="evidence" value="ECO:0007669"/>
    <property type="project" value="UniProtKB-SubCell"/>
</dbReference>
<keyword evidence="4 5" id="KW-0732">Signal</keyword>
<dbReference type="PANTHER" id="PTHR10009:SF8">
    <property type="entry name" value="IP19120P"/>
    <property type="match status" value="1"/>
</dbReference>
<dbReference type="SUPFAM" id="SSF101898">
    <property type="entry name" value="NHL repeat"/>
    <property type="match status" value="1"/>
</dbReference>
<dbReference type="STRING" id="543379.A0A232FDZ4"/>
<dbReference type="Proteomes" id="UP000215335">
    <property type="component" value="Unassembled WGS sequence"/>
</dbReference>
<dbReference type="Pfam" id="PF03022">
    <property type="entry name" value="MRJP"/>
    <property type="match status" value="1"/>
</dbReference>
<comment type="subcellular location">
    <subcellularLocation>
        <location evidence="1">Secreted</location>
    </subcellularLocation>
</comment>
<evidence type="ECO:0000256" key="5">
    <source>
        <dbReference type="SAM" id="SignalP"/>
    </source>
</evidence>
<evidence type="ECO:0000256" key="1">
    <source>
        <dbReference type="ARBA" id="ARBA00004613"/>
    </source>
</evidence>
<evidence type="ECO:0000256" key="2">
    <source>
        <dbReference type="ARBA" id="ARBA00009127"/>
    </source>
</evidence>
<dbReference type="Gene3D" id="2.120.10.30">
    <property type="entry name" value="TolB, C-terminal domain"/>
    <property type="match status" value="1"/>
</dbReference>
<evidence type="ECO:0000313" key="7">
    <source>
        <dbReference type="Proteomes" id="UP000215335"/>
    </source>
</evidence>
<keyword evidence="7" id="KW-1185">Reference proteome</keyword>
<reference evidence="6 7" key="1">
    <citation type="journal article" date="2017" name="Curr. Biol.">
        <title>The Evolution of Venom by Co-option of Single-Copy Genes.</title>
        <authorList>
            <person name="Martinson E.O."/>
            <person name="Mrinalini"/>
            <person name="Kelkar Y.D."/>
            <person name="Chang C.H."/>
            <person name="Werren J.H."/>
        </authorList>
    </citation>
    <scope>NUCLEOTIDE SEQUENCE [LARGE SCALE GENOMIC DNA]</scope>
    <source>
        <strain evidence="6 7">Alberta</strain>
        <tissue evidence="6">Whole body</tissue>
    </source>
</reference>
<proteinExistence type="inferred from homology"/>
<keyword evidence="3" id="KW-0964">Secreted</keyword>
<dbReference type="EMBL" id="NNAY01000389">
    <property type="protein sequence ID" value="OXU28723.1"/>
    <property type="molecule type" value="Genomic_DNA"/>
</dbReference>
<dbReference type="PANTHER" id="PTHR10009">
    <property type="entry name" value="PROTEIN YELLOW-RELATED"/>
    <property type="match status" value="1"/>
</dbReference>